<evidence type="ECO:0000256" key="1">
    <source>
        <dbReference type="ARBA" id="ARBA00005854"/>
    </source>
</evidence>
<dbReference type="PROSITE" id="PS00671">
    <property type="entry name" value="D_2_HYDROXYACID_DH_3"/>
    <property type="match status" value="1"/>
</dbReference>
<keyword evidence="2 4" id="KW-0560">Oxidoreductase</keyword>
<dbReference type="GO" id="GO:0008720">
    <property type="term" value="F:D-lactate dehydrogenase (NAD+) activity"/>
    <property type="evidence" value="ECO:0007669"/>
    <property type="project" value="TreeGrafter"/>
</dbReference>
<keyword evidence="3" id="KW-0520">NAD</keyword>
<evidence type="ECO:0000313" key="8">
    <source>
        <dbReference type="Proteomes" id="UP000078492"/>
    </source>
</evidence>
<reference evidence="7 8" key="1">
    <citation type="submission" date="2015-09" db="EMBL/GenBank/DDBJ databases">
        <title>Trachymyrmex cornetzi WGS genome.</title>
        <authorList>
            <person name="Nygaard S."/>
            <person name="Hu H."/>
            <person name="Boomsma J."/>
            <person name="Zhang G."/>
        </authorList>
    </citation>
    <scope>NUCLEOTIDE SEQUENCE [LARGE SCALE GENOMIC DNA]</scope>
    <source>
        <strain evidence="7">Tcor2-1</strain>
        <tissue evidence="7">Whole body</tissue>
    </source>
</reference>
<dbReference type="GO" id="GO:0051287">
    <property type="term" value="F:NAD binding"/>
    <property type="evidence" value="ECO:0007669"/>
    <property type="project" value="InterPro"/>
</dbReference>
<dbReference type="InterPro" id="IPR006139">
    <property type="entry name" value="D-isomer_2_OHA_DH_cat_dom"/>
</dbReference>
<dbReference type="InterPro" id="IPR058205">
    <property type="entry name" value="D-LDH-like"/>
</dbReference>
<evidence type="ECO:0000259" key="5">
    <source>
        <dbReference type="Pfam" id="PF00389"/>
    </source>
</evidence>
<feature type="domain" description="D-isomer specific 2-hydroxyacid dehydrogenase NAD-binding" evidence="6">
    <location>
        <begin position="110"/>
        <end position="299"/>
    </location>
</feature>
<dbReference type="Proteomes" id="UP000078492">
    <property type="component" value="Unassembled WGS sequence"/>
</dbReference>
<dbReference type="PANTHER" id="PTHR43026:SF1">
    <property type="entry name" value="2-HYDROXYACID DEHYDROGENASE HOMOLOG 1-RELATED"/>
    <property type="match status" value="1"/>
</dbReference>
<sequence>MKIICYGVRETDQEFFNSLNKKYNYQLILKSELLTHENIATAKGCDAVMLRANCVADEKNLDQLKSYGVKYLLTRTVGFNHIDVAYAKSLGFLIARVPAYSPNAVSELAVALAVGLLRNTFYIANNSTNKNFKVDNFIFAKEIRNSTIGIIGTGRIGMEFAKAFKGMGAKILGYDIYPNKNNETVLEYTDLKTLLKNSDLVSLHTPYIPGENDKMVNQDFLNKMKDGSFLINAARGELIDHEALYQALITNKLKGAALDTINHEAEIFFKDFKNQKLPIAIYEKLNSLYPRVIITPHIGSYTDEATKNMIEISYQNLDDLINKRDCPNQL</sequence>
<proteinExistence type="inferred from homology"/>
<dbReference type="InterPro" id="IPR029752">
    <property type="entry name" value="D-isomer_DH_CS1"/>
</dbReference>
<dbReference type="EMBL" id="LKEY01014750">
    <property type="protein sequence ID" value="KYN50482.1"/>
    <property type="molecule type" value="Genomic_DNA"/>
</dbReference>
<comment type="caution">
    <text evidence="7">The sequence shown here is derived from an EMBL/GenBank/DDBJ whole genome shotgun (WGS) entry which is preliminary data.</text>
</comment>
<keyword evidence="8" id="KW-1185">Reference proteome</keyword>
<feature type="domain" description="D-isomer specific 2-hydroxyacid dehydrogenase catalytic" evidence="5">
    <location>
        <begin position="8"/>
        <end position="329"/>
    </location>
</feature>
<dbReference type="SUPFAM" id="SSF52283">
    <property type="entry name" value="Formate/glycerate dehydrogenase catalytic domain-like"/>
    <property type="match status" value="1"/>
</dbReference>
<evidence type="ECO:0000313" key="7">
    <source>
        <dbReference type="EMBL" id="KYN50482.1"/>
    </source>
</evidence>
<dbReference type="AlphaFoldDB" id="A0A151K324"/>
<organism evidence="7 8">
    <name type="scientific">Trachymyrmex cornetzi</name>
    <dbReference type="NCBI Taxonomy" id="471704"/>
    <lineage>
        <taxon>Eukaryota</taxon>
        <taxon>Metazoa</taxon>
        <taxon>Ecdysozoa</taxon>
        <taxon>Arthropoda</taxon>
        <taxon>Hexapoda</taxon>
        <taxon>Insecta</taxon>
        <taxon>Pterygota</taxon>
        <taxon>Neoptera</taxon>
        <taxon>Endopterygota</taxon>
        <taxon>Hymenoptera</taxon>
        <taxon>Apocrita</taxon>
        <taxon>Aculeata</taxon>
        <taxon>Formicoidea</taxon>
        <taxon>Formicidae</taxon>
        <taxon>Myrmicinae</taxon>
        <taxon>Trachymyrmex</taxon>
    </lineage>
</organism>
<evidence type="ECO:0000256" key="3">
    <source>
        <dbReference type="ARBA" id="ARBA00023027"/>
    </source>
</evidence>
<dbReference type="InterPro" id="IPR036291">
    <property type="entry name" value="NAD(P)-bd_dom_sf"/>
</dbReference>
<evidence type="ECO:0000259" key="6">
    <source>
        <dbReference type="Pfam" id="PF02826"/>
    </source>
</evidence>
<dbReference type="STRING" id="471704.A0A151K324"/>
<comment type="similarity">
    <text evidence="1 4">Belongs to the D-isomer specific 2-hydroxyacid dehydrogenase family.</text>
</comment>
<evidence type="ECO:0000256" key="4">
    <source>
        <dbReference type="RuleBase" id="RU003719"/>
    </source>
</evidence>
<accession>A0A151K324</accession>
<gene>
    <name evidence="7" type="ORF">ALC57_00119</name>
</gene>
<protein>
    <submittedName>
        <fullName evidence="7">D-lactate dehydrogenase</fullName>
    </submittedName>
</protein>
<dbReference type="Gene3D" id="3.40.50.720">
    <property type="entry name" value="NAD(P)-binding Rossmann-like Domain"/>
    <property type="match status" value="2"/>
</dbReference>
<name>A0A151K324_9HYME</name>
<dbReference type="SUPFAM" id="SSF51735">
    <property type="entry name" value="NAD(P)-binding Rossmann-fold domains"/>
    <property type="match status" value="1"/>
</dbReference>
<dbReference type="Pfam" id="PF00389">
    <property type="entry name" value="2-Hacid_dh"/>
    <property type="match status" value="1"/>
</dbReference>
<dbReference type="InterPro" id="IPR006140">
    <property type="entry name" value="D-isomer_DH_NAD-bd"/>
</dbReference>
<dbReference type="Pfam" id="PF02826">
    <property type="entry name" value="2-Hacid_dh_C"/>
    <property type="match status" value="1"/>
</dbReference>
<evidence type="ECO:0000256" key="2">
    <source>
        <dbReference type="ARBA" id="ARBA00023002"/>
    </source>
</evidence>
<dbReference type="PANTHER" id="PTHR43026">
    <property type="entry name" value="2-HYDROXYACID DEHYDROGENASE HOMOLOG 1-RELATED"/>
    <property type="match status" value="1"/>
</dbReference>
<dbReference type="InterPro" id="IPR029753">
    <property type="entry name" value="D-isomer_DH_CS"/>
</dbReference>
<dbReference type="PROSITE" id="PS00065">
    <property type="entry name" value="D_2_HYDROXYACID_DH_1"/>
    <property type="match status" value="1"/>
</dbReference>